<keyword evidence="6 9" id="KW-0819">tRNA processing</keyword>
<dbReference type="Proteomes" id="UP000009885">
    <property type="component" value="Unassembled WGS sequence"/>
</dbReference>
<dbReference type="GO" id="GO:0008176">
    <property type="term" value="F:tRNA (guanine(46)-N7)-methyltransferase activity"/>
    <property type="evidence" value="ECO:0007669"/>
    <property type="project" value="UniProtKB-UniRule"/>
</dbReference>
<evidence type="ECO:0000256" key="5">
    <source>
        <dbReference type="ARBA" id="ARBA00022691"/>
    </source>
</evidence>
<feature type="binding site" evidence="9">
    <location>
        <position position="43"/>
    </location>
    <ligand>
        <name>S-adenosyl-L-methionine</name>
        <dbReference type="ChEBI" id="CHEBI:59789"/>
    </ligand>
</feature>
<dbReference type="EC" id="2.1.1.33" evidence="9"/>
<dbReference type="OrthoDB" id="9802090at2"/>
<dbReference type="NCBIfam" id="TIGR00091">
    <property type="entry name" value="tRNA (guanosine(46)-N7)-methyltransferase TrmB"/>
    <property type="match status" value="1"/>
</dbReference>
<feature type="binding site" evidence="9">
    <location>
        <begin position="190"/>
        <end position="193"/>
    </location>
    <ligand>
        <name>substrate</name>
    </ligand>
</feature>
<comment type="pathway">
    <text evidence="7 9">tRNA modification; N(7)-methylguanine-tRNA biosynthesis.</text>
</comment>
<feature type="binding site" evidence="9">
    <location>
        <position position="68"/>
    </location>
    <ligand>
        <name>S-adenosyl-L-methionine</name>
        <dbReference type="ChEBI" id="CHEBI:59789"/>
    </ligand>
</feature>
<feature type="binding site" evidence="9">
    <location>
        <position position="153"/>
    </location>
    <ligand>
        <name>substrate</name>
    </ligand>
</feature>
<dbReference type="HAMAP" id="MF_01057">
    <property type="entry name" value="tRNA_methyltr_TrmB"/>
    <property type="match status" value="1"/>
</dbReference>
<keyword evidence="5 9" id="KW-0949">S-adenosyl-L-methionine</keyword>
<evidence type="ECO:0000256" key="6">
    <source>
        <dbReference type="ARBA" id="ARBA00022694"/>
    </source>
</evidence>
<dbReference type="InterPro" id="IPR029063">
    <property type="entry name" value="SAM-dependent_MTases_sf"/>
</dbReference>
<keyword evidence="11" id="KW-1185">Reference proteome</keyword>
<dbReference type="InterPro" id="IPR055361">
    <property type="entry name" value="tRNA_methyltr_TrmB_bact"/>
</dbReference>
<dbReference type="CDD" id="cd02440">
    <property type="entry name" value="AdoMet_MTases"/>
    <property type="match status" value="1"/>
</dbReference>
<evidence type="ECO:0000256" key="3">
    <source>
        <dbReference type="ARBA" id="ARBA00022603"/>
    </source>
</evidence>
<dbReference type="PATRIC" id="fig|1229783.3.peg.288"/>
<evidence type="ECO:0000313" key="10">
    <source>
        <dbReference type="EMBL" id="EKU50259.1"/>
    </source>
</evidence>
<dbReference type="FunFam" id="3.40.50.150:FF:000035">
    <property type="entry name" value="tRNA (guanine-N(7)-)-methyltransferase"/>
    <property type="match status" value="1"/>
</dbReference>
<evidence type="ECO:0000256" key="8">
    <source>
        <dbReference type="ARBA" id="ARBA00060767"/>
    </source>
</evidence>
<comment type="caution">
    <text evidence="9">Lacks conserved residue(s) required for the propagation of feature annotation.</text>
</comment>
<keyword evidence="3 9" id="KW-0489">Methyltransferase</keyword>
<evidence type="ECO:0000256" key="2">
    <source>
        <dbReference type="ARBA" id="ARBA00003015"/>
    </source>
</evidence>
<dbReference type="RefSeq" id="WP_009381972.1">
    <property type="nucleotide sequence ID" value="NZ_AMSQ01000002.1"/>
</dbReference>
<evidence type="ECO:0000313" key="11">
    <source>
        <dbReference type="Proteomes" id="UP000009885"/>
    </source>
</evidence>
<organism evidence="10 11">
    <name type="scientific">Staphylococcus massiliensis S46</name>
    <dbReference type="NCBI Taxonomy" id="1229783"/>
    <lineage>
        <taxon>Bacteria</taxon>
        <taxon>Bacillati</taxon>
        <taxon>Bacillota</taxon>
        <taxon>Bacilli</taxon>
        <taxon>Bacillales</taxon>
        <taxon>Staphylococcaceae</taxon>
        <taxon>Staphylococcus</taxon>
    </lineage>
</organism>
<dbReference type="eggNOG" id="COG0220">
    <property type="taxonomic scope" value="Bacteria"/>
</dbReference>
<accession>K9ASF7</accession>
<dbReference type="NCBIfam" id="NF001080">
    <property type="entry name" value="PRK00121.2-2"/>
    <property type="match status" value="1"/>
</dbReference>
<reference evidence="10 11" key="1">
    <citation type="journal article" date="2013" name="Genome Announc.">
        <title>Genome Sequence of Staphylococcus massiliensis Strain S46, Isolated from the Surface of Healthy Human Skin.</title>
        <authorList>
            <person name="Srivastav R."/>
            <person name="Singh A."/>
            <person name="Jangir P.K."/>
            <person name="Kumari C."/>
            <person name="Muduli S."/>
            <person name="Sharma R."/>
        </authorList>
    </citation>
    <scope>NUCLEOTIDE SEQUENCE [LARGE SCALE GENOMIC DNA]</scope>
    <source>
        <strain evidence="10 11">S46</strain>
    </source>
</reference>
<dbReference type="SUPFAM" id="SSF53335">
    <property type="entry name" value="S-adenosyl-L-methionine-dependent methyltransferases"/>
    <property type="match status" value="1"/>
</dbReference>
<evidence type="ECO:0000256" key="7">
    <source>
        <dbReference type="ARBA" id="ARBA00060552"/>
    </source>
</evidence>
<feature type="binding site" evidence="9">
    <location>
        <position position="95"/>
    </location>
    <ligand>
        <name>S-adenosyl-L-methionine</name>
        <dbReference type="ChEBI" id="CHEBI:59789"/>
    </ligand>
</feature>
<proteinExistence type="inferred from homology"/>
<feature type="binding site" evidence="9">
    <location>
        <position position="121"/>
    </location>
    <ligand>
        <name>substrate</name>
    </ligand>
</feature>
<comment type="caution">
    <text evidence="10">The sequence shown here is derived from an EMBL/GenBank/DDBJ whole genome shotgun (WGS) entry which is preliminary data.</text>
</comment>
<sequence>MRMRNKPWALDYLNEHSDIVDTDGQRVGQIGEWFDDDKPIHIEIGSGMGKFITTLAEQNPDINYVSIERDKNVMIRILDKVRDKSLTNIKLICNDAVDLKDYFKQHEVERIYLNFSDPWPKKRHTKRRLTYKTFLEIYQYILEEDGEIHFKTDNRGLFSYSLESMSQYGMYFTKLHLNLHEDEPSDNVHTEYEQKFSDKGSRIYRMEARFHKK</sequence>
<dbReference type="UniPathway" id="UPA00989"/>
<dbReference type="PANTHER" id="PTHR23417:SF14">
    <property type="entry name" value="PENTACOTRIPEPTIDE-REPEAT REGION OF PRORP DOMAIN-CONTAINING PROTEIN"/>
    <property type="match status" value="1"/>
</dbReference>
<feature type="binding site" evidence="9">
    <location>
        <position position="117"/>
    </location>
    <ligand>
        <name>S-adenosyl-L-methionine</name>
        <dbReference type="ChEBI" id="CHEBI:59789"/>
    </ligand>
</feature>
<comment type="catalytic activity">
    <reaction evidence="1 9">
        <text>guanosine(46) in tRNA + S-adenosyl-L-methionine = N(7)-methylguanosine(46) in tRNA + S-adenosyl-L-homocysteine</text>
        <dbReference type="Rhea" id="RHEA:42708"/>
        <dbReference type="Rhea" id="RHEA-COMP:10188"/>
        <dbReference type="Rhea" id="RHEA-COMP:10189"/>
        <dbReference type="ChEBI" id="CHEBI:57856"/>
        <dbReference type="ChEBI" id="CHEBI:59789"/>
        <dbReference type="ChEBI" id="CHEBI:74269"/>
        <dbReference type="ChEBI" id="CHEBI:74480"/>
        <dbReference type="EC" id="2.1.1.33"/>
    </reaction>
</comment>
<dbReference type="PROSITE" id="PS51625">
    <property type="entry name" value="SAM_MT_TRMB"/>
    <property type="match status" value="1"/>
</dbReference>
<comment type="function">
    <text evidence="2 9">Catalyzes the formation of N(7)-methylguanine at position 46 (m7G46) in tRNA.</text>
</comment>
<keyword evidence="4 9" id="KW-0808">Transferase</keyword>
<protein>
    <recommendedName>
        <fullName evidence="9">tRNA (guanine-N(7)-)-methyltransferase</fullName>
        <ecNumber evidence="9">2.1.1.33</ecNumber>
    </recommendedName>
    <alternativeName>
        <fullName evidence="9">tRNA (guanine(46)-N(7))-methyltransferase</fullName>
    </alternativeName>
    <alternativeName>
        <fullName evidence="9">tRNA(m7G46)-methyltransferase</fullName>
    </alternativeName>
</protein>
<evidence type="ECO:0000256" key="4">
    <source>
        <dbReference type="ARBA" id="ARBA00022679"/>
    </source>
</evidence>
<dbReference type="EMBL" id="AMSQ01000002">
    <property type="protein sequence ID" value="EKU50259.1"/>
    <property type="molecule type" value="Genomic_DNA"/>
</dbReference>
<dbReference type="PANTHER" id="PTHR23417">
    <property type="entry name" value="3-DEOXY-D-MANNO-OCTULOSONIC-ACID TRANSFERASE/TRNA GUANINE-N 7 - -METHYLTRANSFERASE"/>
    <property type="match status" value="1"/>
</dbReference>
<evidence type="ECO:0000256" key="1">
    <source>
        <dbReference type="ARBA" id="ARBA00000142"/>
    </source>
</evidence>
<evidence type="ECO:0000256" key="9">
    <source>
        <dbReference type="HAMAP-Rule" id="MF_01057"/>
    </source>
</evidence>
<dbReference type="STRING" id="1229783.C273_01415"/>
<gene>
    <name evidence="9 10" type="primary">trmB</name>
    <name evidence="10" type="ORF">C273_01415</name>
</gene>
<dbReference type="Gene3D" id="3.40.50.150">
    <property type="entry name" value="Vaccinia Virus protein VP39"/>
    <property type="match status" value="1"/>
</dbReference>
<dbReference type="AlphaFoldDB" id="K9ASF7"/>
<name>K9ASF7_9STAP</name>
<dbReference type="Pfam" id="PF02390">
    <property type="entry name" value="Methyltransf_4"/>
    <property type="match status" value="1"/>
</dbReference>
<comment type="similarity">
    <text evidence="8 9">Belongs to the class I-like SAM-binding methyltransferase superfamily. TrmB family.</text>
</comment>
<dbReference type="GO" id="GO:0043527">
    <property type="term" value="C:tRNA methyltransferase complex"/>
    <property type="evidence" value="ECO:0007669"/>
    <property type="project" value="TreeGrafter"/>
</dbReference>
<dbReference type="InterPro" id="IPR003358">
    <property type="entry name" value="tRNA_(Gua-N-7)_MeTrfase_Trmb"/>
</dbReference>